<reference evidence="1 2" key="1">
    <citation type="journal article" date="2019" name="Nat. Ecol. Evol.">
        <title>Megaphylogeny resolves global patterns of mushroom evolution.</title>
        <authorList>
            <person name="Varga T."/>
            <person name="Krizsan K."/>
            <person name="Foldi C."/>
            <person name="Dima B."/>
            <person name="Sanchez-Garcia M."/>
            <person name="Sanchez-Ramirez S."/>
            <person name="Szollosi G.J."/>
            <person name="Szarkandi J.G."/>
            <person name="Papp V."/>
            <person name="Albert L."/>
            <person name="Andreopoulos W."/>
            <person name="Angelini C."/>
            <person name="Antonin V."/>
            <person name="Barry K.W."/>
            <person name="Bougher N.L."/>
            <person name="Buchanan P."/>
            <person name="Buyck B."/>
            <person name="Bense V."/>
            <person name="Catcheside P."/>
            <person name="Chovatia M."/>
            <person name="Cooper J."/>
            <person name="Damon W."/>
            <person name="Desjardin D."/>
            <person name="Finy P."/>
            <person name="Geml J."/>
            <person name="Haridas S."/>
            <person name="Hughes K."/>
            <person name="Justo A."/>
            <person name="Karasinski D."/>
            <person name="Kautmanova I."/>
            <person name="Kiss B."/>
            <person name="Kocsube S."/>
            <person name="Kotiranta H."/>
            <person name="LaButti K.M."/>
            <person name="Lechner B.E."/>
            <person name="Liimatainen K."/>
            <person name="Lipzen A."/>
            <person name="Lukacs Z."/>
            <person name="Mihaltcheva S."/>
            <person name="Morgado L.N."/>
            <person name="Niskanen T."/>
            <person name="Noordeloos M.E."/>
            <person name="Ohm R.A."/>
            <person name="Ortiz-Santana B."/>
            <person name="Ovrebo C."/>
            <person name="Racz N."/>
            <person name="Riley R."/>
            <person name="Savchenko A."/>
            <person name="Shiryaev A."/>
            <person name="Soop K."/>
            <person name="Spirin V."/>
            <person name="Szebenyi C."/>
            <person name="Tomsovsky M."/>
            <person name="Tulloss R.E."/>
            <person name="Uehling J."/>
            <person name="Grigoriev I.V."/>
            <person name="Vagvolgyi C."/>
            <person name="Papp T."/>
            <person name="Martin F.M."/>
            <person name="Miettinen O."/>
            <person name="Hibbett D.S."/>
            <person name="Nagy L.G."/>
        </authorList>
    </citation>
    <scope>NUCLEOTIDE SEQUENCE [LARGE SCALE GENOMIC DNA]</scope>
    <source>
        <strain evidence="1 2">HHB13444</strain>
    </source>
</reference>
<evidence type="ECO:0000313" key="1">
    <source>
        <dbReference type="EMBL" id="TFK92508.1"/>
    </source>
</evidence>
<keyword evidence="2" id="KW-1185">Reference proteome</keyword>
<gene>
    <name evidence="1" type="ORF">K466DRAFT_223073</name>
</gene>
<dbReference type="Proteomes" id="UP000308197">
    <property type="component" value="Unassembled WGS sequence"/>
</dbReference>
<evidence type="ECO:0000313" key="2">
    <source>
        <dbReference type="Proteomes" id="UP000308197"/>
    </source>
</evidence>
<proteinExistence type="predicted"/>
<organism evidence="1 2">
    <name type="scientific">Polyporus arcularius HHB13444</name>
    <dbReference type="NCBI Taxonomy" id="1314778"/>
    <lineage>
        <taxon>Eukaryota</taxon>
        <taxon>Fungi</taxon>
        <taxon>Dikarya</taxon>
        <taxon>Basidiomycota</taxon>
        <taxon>Agaricomycotina</taxon>
        <taxon>Agaricomycetes</taxon>
        <taxon>Polyporales</taxon>
        <taxon>Polyporaceae</taxon>
        <taxon>Polyporus</taxon>
    </lineage>
</organism>
<sequence>MSCSMPLAMVKEQAGCGPCFSARPFLKSSLRRTSGGRDRGRRGNGSSCLTCAPGSLLPGTRPQRSARDISGLAFVENLVLTDAGTRTRYPLAKSKKPGGVRRNRIQWTQYTVCNPDMSRCAHRGRRRFCGNRMEAGGRFVTSVLMFLRARSRVIPSPLFSASPYGIRSCSAVIGYSLGAA</sequence>
<dbReference type="EMBL" id="ML210997">
    <property type="protein sequence ID" value="TFK92508.1"/>
    <property type="molecule type" value="Genomic_DNA"/>
</dbReference>
<dbReference type="AlphaFoldDB" id="A0A5C3PX96"/>
<dbReference type="InParanoid" id="A0A5C3PX96"/>
<protein>
    <submittedName>
        <fullName evidence="1">Uncharacterized protein</fullName>
    </submittedName>
</protein>
<name>A0A5C3PX96_9APHY</name>
<accession>A0A5C3PX96</accession>